<accession>Q09F51</accession>
<evidence type="ECO:0000313" key="2">
    <source>
        <dbReference type="EMBL" id="ABI51705.1"/>
    </source>
</evidence>
<feature type="transmembrane region" description="Helical" evidence="1">
    <location>
        <begin position="243"/>
        <end position="261"/>
    </location>
</feature>
<feature type="transmembrane region" description="Helical" evidence="1">
    <location>
        <begin position="445"/>
        <end position="469"/>
    </location>
</feature>
<sequence>MYFFMDSKLTHMYWFDFNGTVNEKLPLTYETLKLCKKEIFNLKQSGNTQIGTKKNPIKLNLTFEQKHTKNENFIINSDIYETNSSNLFTQIKFNINSLIAIFTQPIVSLIEAKAKLTNHKLAINNFYLINGLLYIDFKDSFLKFNSLQSYYNDLNQLNSIKYNYIYRTNILNNNNLLSINTILDTLVIKLITYFYNVYLNLNTYNRFDYRLKQTDWGFYINNNIKNTNLNNLFSGLKFLWKGLRFWIVGLILGLSAIYYLLYVRLLPFNKILFSWILVAMFLYWLLSGFVFFVKKYQYSKFTVAIQRFWKRTYIIFWSIEGFTFLCFFYLTLNASAEPIYMYDQIRVYKTHLFSWRWFLLKLIPAVAIILLGYYLLLSLKWNTFNKQSSIIIAITLLLLYILWLEFYQFFHILSFFGNIFWSFDYEEYIWTLELDTRRTRLANNYIAVCLFLKFWHFVFIFLFWVFFVLRVNELGRARYPLLAANLQNFVIIYIMSWAYMYPWLKFLFRKYLDIPYYWFYLNGREIGLRVFFTDLKLFFYGLIDRFFCLNSISSIKFYQYPFFYWINSSNIIDYNQYRKFALRDLIITNLNSYIL</sequence>
<evidence type="ECO:0000256" key="1">
    <source>
        <dbReference type="SAM" id="Phobius"/>
    </source>
</evidence>
<keyword evidence="1" id="KW-0472">Membrane</keyword>
<keyword evidence="2" id="KW-0496">Mitochondrion</keyword>
<organism evidence="2">
    <name type="scientific">Tetrahymena paravorax</name>
    <dbReference type="NCBI Taxonomy" id="5905"/>
    <lineage>
        <taxon>Eukaryota</taxon>
        <taxon>Sar</taxon>
        <taxon>Alveolata</taxon>
        <taxon>Ciliophora</taxon>
        <taxon>Intramacronucleata</taxon>
        <taxon>Oligohymenophorea</taxon>
        <taxon>Hymenostomatida</taxon>
        <taxon>Tetrahymenina</taxon>
        <taxon>Tetrahymenidae</taxon>
        <taxon>Tetrahymena</taxon>
    </lineage>
</organism>
<keyword evidence="1" id="KW-0812">Transmembrane</keyword>
<dbReference type="GeneID" id="4271491"/>
<feature type="transmembrane region" description="Helical" evidence="1">
    <location>
        <begin position="389"/>
        <end position="410"/>
    </location>
</feature>
<gene>
    <name evidence="2" type="primary">ymf68</name>
</gene>
<dbReference type="AlphaFoldDB" id="Q09F51"/>
<dbReference type="RefSeq" id="YP_740796.1">
    <property type="nucleotide sequence ID" value="NC_008338.1"/>
</dbReference>
<name>Q09F51_TETPR</name>
<keyword evidence="1" id="KW-1133">Transmembrane helix</keyword>
<reference evidence="2" key="1">
    <citation type="journal article" date="2007" name="PLoS ONE">
        <title>Complete mitochondrial genome sequence of three tetrahymena species reveals mutation hot spots and accelerated nonsynonymous substitutions in Ymf genes.</title>
        <authorList>
            <person name="Moradian M.M."/>
            <person name="Beglaryan D."/>
            <person name="Skozylas J.M."/>
            <person name="Kerikorian V."/>
        </authorList>
    </citation>
    <scope>NUCLEOTIDE SEQUENCE</scope>
    <source>
        <strain evidence="2">RP</strain>
    </source>
</reference>
<protein>
    <submittedName>
        <fullName evidence="2">Ymf68</fullName>
    </submittedName>
</protein>
<feature type="transmembrane region" description="Helical" evidence="1">
    <location>
        <begin position="273"/>
        <end position="293"/>
    </location>
</feature>
<feature type="transmembrane region" description="Helical" evidence="1">
    <location>
        <begin position="314"/>
        <end position="335"/>
    </location>
</feature>
<proteinExistence type="predicted"/>
<geneLocation type="mitochondrion" evidence="2"/>
<feature type="transmembrane region" description="Helical" evidence="1">
    <location>
        <begin position="355"/>
        <end position="377"/>
    </location>
</feature>
<feature type="transmembrane region" description="Helical" evidence="1">
    <location>
        <begin position="481"/>
        <end position="500"/>
    </location>
</feature>
<dbReference type="EMBL" id="DQ927304">
    <property type="protein sequence ID" value="ABI51705.1"/>
    <property type="molecule type" value="Genomic_DNA"/>
</dbReference>